<accession>A0AAD6UPV4</accession>
<feature type="transmembrane region" description="Helical" evidence="1">
    <location>
        <begin position="59"/>
        <end position="80"/>
    </location>
</feature>
<evidence type="ECO:0000313" key="3">
    <source>
        <dbReference type="Proteomes" id="UP001219525"/>
    </source>
</evidence>
<name>A0AAD6UPV4_9AGAR</name>
<comment type="caution">
    <text evidence="2">The sequence shown here is derived from an EMBL/GenBank/DDBJ whole genome shotgun (WGS) entry which is preliminary data.</text>
</comment>
<evidence type="ECO:0000313" key="2">
    <source>
        <dbReference type="EMBL" id="KAJ7191966.1"/>
    </source>
</evidence>
<sequence length="357" mass="38916">MAAAHALAEFQLLSLRLIDNIQIGFFVLAGEVFFYGGYAVMFGYYLHVLHARGISKNRFLTVATISLFVLCSALLALLAAESAVYTQISKNLIGVSSVASLDRAENSLPLYATLDRAANAIYITTNVIADSIFVSSFRESVFLASFTILQIFRCYAIWNFQLKVVIIPILLTISGAGFGYTNLFVSVKNHVSQENGSEGSSTEAHLFMVSMGVSVLTTVVLMGLSAGRIWWFARTARKMGVRRLTSRYYTVSAMILESGALYCVGTIVFIILAFQVPRGGTYITSGAVLGQLVGIAPTLIAVRVGLGKSVDSVDSFIEAQPRRARVPFEVKRIPSMEEGIVYLGPDSEYGKAEIIYQ</sequence>
<keyword evidence="3" id="KW-1185">Reference proteome</keyword>
<feature type="transmembrane region" description="Helical" evidence="1">
    <location>
        <begin position="248"/>
        <end position="276"/>
    </location>
</feature>
<evidence type="ECO:0000256" key="1">
    <source>
        <dbReference type="SAM" id="Phobius"/>
    </source>
</evidence>
<protein>
    <submittedName>
        <fullName evidence="2">Uncharacterized protein</fullName>
    </submittedName>
</protein>
<keyword evidence="1" id="KW-1133">Transmembrane helix</keyword>
<proteinExistence type="predicted"/>
<reference evidence="2" key="1">
    <citation type="submission" date="2023-03" db="EMBL/GenBank/DDBJ databases">
        <title>Massive genome expansion in bonnet fungi (Mycena s.s.) driven by repeated elements and novel gene families across ecological guilds.</title>
        <authorList>
            <consortium name="Lawrence Berkeley National Laboratory"/>
            <person name="Harder C.B."/>
            <person name="Miyauchi S."/>
            <person name="Viragh M."/>
            <person name="Kuo A."/>
            <person name="Thoen E."/>
            <person name="Andreopoulos B."/>
            <person name="Lu D."/>
            <person name="Skrede I."/>
            <person name="Drula E."/>
            <person name="Henrissat B."/>
            <person name="Morin E."/>
            <person name="Kohler A."/>
            <person name="Barry K."/>
            <person name="LaButti K."/>
            <person name="Morin E."/>
            <person name="Salamov A."/>
            <person name="Lipzen A."/>
            <person name="Mereny Z."/>
            <person name="Hegedus B."/>
            <person name="Baldrian P."/>
            <person name="Stursova M."/>
            <person name="Weitz H."/>
            <person name="Taylor A."/>
            <person name="Grigoriev I.V."/>
            <person name="Nagy L.G."/>
            <person name="Martin F."/>
            <person name="Kauserud H."/>
        </authorList>
    </citation>
    <scope>NUCLEOTIDE SEQUENCE</scope>
    <source>
        <strain evidence="2">9144</strain>
    </source>
</reference>
<gene>
    <name evidence="2" type="ORF">GGX14DRAFT_578552</name>
</gene>
<feature type="transmembrane region" description="Helical" evidence="1">
    <location>
        <begin position="205"/>
        <end position="227"/>
    </location>
</feature>
<dbReference type="Proteomes" id="UP001219525">
    <property type="component" value="Unassembled WGS sequence"/>
</dbReference>
<dbReference type="AlphaFoldDB" id="A0AAD6UPV4"/>
<dbReference type="EMBL" id="JARJCW010000126">
    <property type="protein sequence ID" value="KAJ7191966.1"/>
    <property type="molecule type" value="Genomic_DNA"/>
</dbReference>
<keyword evidence="1" id="KW-0812">Transmembrane</keyword>
<organism evidence="2 3">
    <name type="scientific">Mycena pura</name>
    <dbReference type="NCBI Taxonomy" id="153505"/>
    <lineage>
        <taxon>Eukaryota</taxon>
        <taxon>Fungi</taxon>
        <taxon>Dikarya</taxon>
        <taxon>Basidiomycota</taxon>
        <taxon>Agaricomycotina</taxon>
        <taxon>Agaricomycetes</taxon>
        <taxon>Agaricomycetidae</taxon>
        <taxon>Agaricales</taxon>
        <taxon>Marasmiineae</taxon>
        <taxon>Mycenaceae</taxon>
        <taxon>Mycena</taxon>
    </lineage>
</organism>
<feature type="transmembrane region" description="Helical" evidence="1">
    <location>
        <begin position="165"/>
        <end position="185"/>
    </location>
</feature>
<keyword evidence="1" id="KW-0472">Membrane</keyword>
<feature type="transmembrane region" description="Helical" evidence="1">
    <location>
        <begin position="23"/>
        <end position="47"/>
    </location>
</feature>
<feature type="transmembrane region" description="Helical" evidence="1">
    <location>
        <begin position="282"/>
        <end position="302"/>
    </location>
</feature>